<proteinExistence type="predicted"/>
<dbReference type="AlphaFoldDB" id="A0A9N9EVZ1"/>
<accession>A0A9N9EVZ1</accession>
<keyword evidence="2" id="KW-1185">Reference proteome</keyword>
<reference evidence="1" key="1">
    <citation type="submission" date="2021-06" db="EMBL/GenBank/DDBJ databases">
        <authorList>
            <person name="Kallberg Y."/>
            <person name="Tangrot J."/>
            <person name="Rosling A."/>
        </authorList>
    </citation>
    <scope>NUCLEOTIDE SEQUENCE</scope>
    <source>
        <strain evidence="1">FL130A</strain>
    </source>
</reference>
<sequence length="217" mass="24922">MDKITKFYTNLTKHKAGFASTIPSSTLFYNRIYSLKIMQNTQQLQLINNFSKILNHPSFGTFALKIRLQQLQNSATTNHSILMHQPILPSPENKTTTVQIILKLHKVQLILHNDSNIWPIPMNQIGTSINSILYSNLKASVIKGKLNTHHIYFIEQLTNSSHTQLLTWQESHHNTQKIPRGRQPKWYNTLLNDIAAAENIHNQLIQPNSFTIPPINN</sequence>
<dbReference type="OrthoDB" id="2486117at2759"/>
<gene>
    <name evidence="1" type="ORF">ALEPTO_LOCUS11145</name>
</gene>
<evidence type="ECO:0000313" key="1">
    <source>
        <dbReference type="EMBL" id="CAG8689090.1"/>
    </source>
</evidence>
<comment type="caution">
    <text evidence="1">The sequence shown here is derived from an EMBL/GenBank/DDBJ whole genome shotgun (WGS) entry which is preliminary data.</text>
</comment>
<evidence type="ECO:0000313" key="2">
    <source>
        <dbReference type="Proteomes" id="UP000789508"/>
    </source>
</evidence>
<dbReference type="EMBL" id="CAJVPS010016189">
    <property type="protein sequence ID" value="CAG8689090.1"/>
    <property type="molecule type" value="Genomic_DNA"/>
</dbReference>
<protein>
    <submittedName>
        <fullName evidence="1">2734_t:CDS:1</fullName>
    </submittedName>
</protein>
<dbReference type="Proteomes" id="UP000789508">
    <property type="component" value="Unassembled WGS sequence"/>
</dbReference>
<organism evidence="1 2">
    <name type="scientific">Ambispora leptoticha</name>
    <dbReference type="NCBI Taxonomy" id="144679"/>
    <lineage>
        <taxon>Eukaryota</taxon>
        <taxon>Fungi</taxon>
        <taxon>Fungi incertae sedis</taxon>
        <taxon>Mucoromycota</taxon>
        <taxon>Glomeromycotina</taxon>
        <taxon>Glomeromycetes</taxon>
        <taxon>Archaeosporales</taxon>
        <taxon>Ambisporaceae</taxon>
        <taxon>Ambispora</taxon>
    </lineage>
</organism>
<name>A0A9N9EVZ1_9GLOM</name>